<dbReference type="InterPro" id="IPR024654">
    <property type="entry name" value="Calcineurin-like_PHP_lpxH"/>
</dbReference>
<organism evidence="4 5">
    <name type="scientific">Candidatus Entotheonella gemina</name>
    <dbReference type="NCBI Taxonomy" id="1429439"/>
    <lineage>
        <taxon>Bacteria</taxon>
        <taxon>Pseudomonadati</taxon>
        <taxon>Nitrospinota/Tectimicrobiota group</taxon>
        <taxon>Candidatus Tectimicrobiota</taxon>
        <taxon>Candidatus Entotheonellia</taxon>
        <taxon>Candidatus Entotheonellales</taxon>
        <taxon>Candidatus Entotheonellaceae</taxon>
        <taxon>Candidatus Entotheonella</taxon>
    </lineage>
</organism>
<dbReference type="Gene3D" id="3.60.21.10">
    <property type="match status" value="1"/>
</dbReference>
<evidence type="ECO:0000256" key="1">
    <source>
        <dbReference type="ARBA" id="ARBA00008950"/>
    </source>
</evidence>
<accession>W4M3L5</accession>
<keyword evidence="5" id="KW-1185">Reference proteome</keyword>
<dbReference type="SUPFAM" id="SSF56300">
    <property type="entry name" value="Metallo-dependent phosphatases"/>
    <property type="match status" value="1"/>
</dbReference>
<protein>
    <recommendedName>
        <fullName evidence="2">Phosphoesterase</fullName>
        <ecNumber evidence="2">3.1.4.-</ecNumber>
    </recommendedName>
</protein>
<evidence type="ECO:0000256" key="2">
    <source>
        <dbReference type="RuleBase" id="RU362039"/>
    </source>
</evidence>
<evidence type="ECO:0000313" key="4">
    <source>
        <dbReference type="EMBL" id="ETX04546.1"/>
    </source>
</evidence>
<sequence length="193" mass="21293">MTKIGLIADSHIPEAMPELPGQVRDVFAQVDLILHAGDMHCLEVLDWLEQTAPVLAVRGNGDEGGGGRPVVPEDARLHETQCLSRSGWNLGLVHDVLDPEEMPAWPIERTVQHYFGQPTDIIICGHTHVERICRYDQVWVINPGSPTYPHNLAAQLGTVGMLTLEDDQCASVVIYDLKTLAPLPGFSKTLNKY</sequence>
<dbReference type="InterPro" id="IPR000979">
    <property type="entry name" value="Phosphodiesterase_MJ0936/Vps29"/>
</dbReference>
<name>W4M3L5_9BACT</name>
<proteinExistence type="inferred from homology"/>
<comment type="cofactor">
    <cofactor evidence="2">
        <name>a divalent metal cation</name>
        <dbReference type="ChEBI" id="CHEBI:60240"/>
    </cofactor>
</comment>
<dbReference type="EMBL" id="AZHX01001196">
    <property type="protein sequence ID" value="ETX04546.1"/>
    <property type="molecule type" value="Genomic_DNA"/>
</dbReference>
<reference evidence="4 5" key="1">
    <citation type="journal article" date="2014" name="Nature">
        <title>An environmental bacterial taxon with a large and distinct metabolic repertoire.</title>
        <authorList>
            <person name="Wilson M.C."/>
            <person name="Mori T."/>
            <person name="Ruckert C."/>
            <person name="Uria A.R."/>
            <person name="Helf M.J."/>
            <person name="Takada K."/>
            <person name="Gernert C."/>
            <person name="Steffens U.A."/>
            <person name="Heycke N."/>
            <person name="Schmitt S."/>
            <person name="Rinke C."/>
            <person name="Helfrich E.J."/>
            <person name="Brachmann A.O."/>
            <person name="Gurgui C."/>
            <person name="Wakimoto T."/>
            <person name="Kracht M."/>
            <person name="Crusemann M."/>
            <person name="Hentschel U."/>
            <person name="Abe I."/>
            <person name="Matsunaga S."/>
            <person name="Kalinowski J."/>
            <person name="Takeyama H."/>
            <person name="Piel J."/>
        </authorList>
    </citation>
    <scope>NUCLEOTIDE SEQUENCE [LARGE SCALE GENOMIC DNA]</scope>
    <source>
        <strain evidence="5">TSY2</strain>
    </source>
</reference>
<comment type="similarity">
    <text evidence="1 2">Belongs to the metallophosphoesterase superfamily. YfcE family.</text>
</comment>
<dbReference type="NCBIfam" id="TIGR00040">
    <property type="entry name" value="yfcE"/>
    <property type="match status" value="1"/>
</dbReference>
<gene>
    <name evidence="4" type="ORF">ETSY2_28200</name>
</gene>
<comment type="caution">
    <text evidence="4">The sequence shown here is derived from an EMBL/GenBank/DDBJ whole genome shotgun (WGS) entry which is preliminary data.</text>
</comment>
<dbReference type="HOGENOM" id="CLU_063749_3_2_7"/>
<keyword evidence="2" id="KW-0479">Metal-binding</keyword>
<dbReference type="PANTHER" id="PTHR11124">
    <property type="entry name" value="VACUOLAR SORTING PROTEIN VPS29"/>
    <property type="match status" value="1"/>
</dbReference>
<feature type="domain" description="Calcineurin-like phosphoesterase" evidence="3">
    <location>
        <begin position="3"/>
        <end position="166"/>
    </location>
</feature>
<dbReference type="Proteomes" id="UP000019140">
    <property type="component" value="Unassembled WGS sequence"/>
</dbReference>
<dbReference type="InterPro" id="IPR029052">
    <property type="entry name" value="Metallo-depent_PP-like"/>
</dbReference>
<dbReference type="GO" id="GO:0016787">
    <property type="term" value="F:hydrolase activity"/>
    <property type="evidence" value="ECO:0007669"/>
    <property type="project" value="UniProtKB-UniRule"/>
</dbReference>
<evidence type="ECO:0000313" key="5">
    <source>
        <dbReference type="Proteomes" id="UP000019140"/>
    </source>
</evidence>
<dbReference type="GO" id="GO:0046872">
    <property type="term" value="F:metal ion binding"/>
    <property type="evidence" value="ECO:0007669"/>
    <property type="project" value="UniProtKB-KW"/>
</dbReference>
<evidence type="ECO:0000259" key="3">
    <source>
        <dbReference type="Pfam" id="PF12850"/>
    </source>
</evidence>
<dbReference type="AlphaFoldDB" id="W4M3L5"/>
<dbReference type="Pfam" id="PF12850">
    <property type="entry name" value="Metallophos_2"/>
    <property type="match status" value="1"/>
</dbReference>
<dbReference type="EC" id="3.1.4.-" evidence="2"/>